<dbReference type="GO" id="GO:0005634">
    <property type="term" value="C:nucleus"/>
    <property type="evidence" value="ECO:0007669"/>
    <property type="project" value="UniProtKB-SubCell"/>
</dbReference>
<dbReference type="OrthoDB" id="7459479at2759"/>
<feature type="compositionally biased region" description="Basic residues" evidence="6">
    <location>
        <begin position="256"/>
        <end position="268"/>
    </location>
</feature>
<name>A0A5B8N1N2_9CHLO</name>
<dbReference type="InterPro" id="IPR036955">
    <property type="entry name" value="AP2/ERF_dom_sf"/>
</dbReference>
<feature type="region of interest" description="Disordered" evidence="6">
    <location>
        <begin position="133"/>
        <end position="156"/>
    </location>
</feature>
<feature type="region of interest" description="Disordered" evidence="6">
    <location>
        <begin position="234"/>
        <end position="272"/>
    </location>
</feature>
<dbReference type="PANTHER" id="PTHR36971:SF1">
    <property type="entry name" value="METHYLTRANSFERASE DOMAIN-CONTAINING PROTEIN"/>
    <property type="match status" value="1"/>
</dbReference>
<accession>A0A5B8N1N2</accession>
<dbReference type="Proteomes" id="UP000316726">
    <property type="component" value="Chromosome 19"/>
</dbReference>
<dbReference type="PROSITE" id="PS51032">
    <property type="entry name" value="AP2_ERF"/>
    <property type="match status" value="1"/>
</dbReference>
<dbReference type="AlphaFoldDB" id="A0A5B8N1N2"/>
<proteinExistence type="predicted"/>
<feature type="domain" description="AP2/ERF" evidence="7">
    <location>
        <begin position="276"/>
        <end position="333"/>
    </location>
</feature>
<protein>
    <recommendedName>
        <fullName evidence="7">AP2/ERF domain-containing protein</fullName>
    </recommendedName>
</protein>
<keyword evidence="9" id="KW-1185">Reference proteome</keyword>
<reference evidence="8 9" key="1">
    <citation type="submission" date="2018-07" db="EMBL/GenBank/DDBJ databases">
        <title>The complete nuclear genome of the prasinophyte Chloropicon primus (CCMP1205).</title>
        <authorList>
            <person name="Pombert J.-F."/>
            <person name="Otis C."/>
            <person name="Turmel M."/>
            <person name="Lemieux C."/>
        </authorList>
    </citation>
    <scope>NUCLEOTIDE SEQUENCE [LARGE SCALE GENOMIC DNA]</scope>
    <source>
        <strain evidence="8 9">CCMP1205</strain>
    </source>
</reference>
<dbReference type="InterPro" id="IPR016177">
    <property type="entry name" value="DNA-bd_dom_sf"/>
</dbReference>
<dbReference type="EMBL" id="CP031052">
    <property type="protein sequence ID" value="QDZ25785.1"/>
    <property type="molecule type" value="Genomic_DNA"/>
</dbReference>
<evidence type="ECO:0000313" key="8">
    <source>
        <dbReference type="EMBL" id="QDZ25785.1"/>
    </source>
</evidence>
<evidence type="ECO:0000256" key="3">
    <source>
        <dbReference type="ARBA" id="ARBA00023125"/>
    </source>
</evidence>
<organism evidence="8 9">
    <name type="scientific">Chloropicon primus</name>
    <dbReference type="NCBI Taxonomy" id="1764295"/>
    <lineage>
        <taxon>Eukaryota</taxon>
        <taxon>Viridiplantae</taxon>
        <taxon>Chlorophyta</taxon>
        <taxon>Chloropicophyceae</taxon>
        <taxon>Chloropicales</taxon>
        <taxon>Chloropicaceae</taxon>
        <taxon>Chloropicon</taxon>
    </lineage>
</organism>
<feature type="compositionally biased region" description="Basic and acidic residues" evidence="6">
    <location>
        <begin position="133"/>
        <end position="153"/>
    </location>
</feature>
<dbReference type="SUPFAM" id="SSF54171">
    <property type="entry name" value="DNA-binding domain"/>
    <property type="match status" value="1"/>
</dbReference>
<comment type="subcellular location">
    <subcellularLocation>
        <location evidence="1">Nucleus</location>
    </subcellularLocation>
</comment>
<dbReference type="PANTHER" id="PTHR36971">
    <property type="entry name" value="UNNAMED PRODUCT"/>
    <property type="match status" value="1"/>
</dbReference>
<gene>
    <name evidence="8" type="ORF">A3770_19p83030</name>
</gene>
<dbReference type="GO" id="GO:0003677">
    <property type="term" value="F:DNA binding"/>
    <property type="evidence" value="ECO:0007669"/>
    <property type="project" value="UniProtKB-KW"/>
</dbReference>
<keyword evidence="2" id="KW-0805">Transcription regulation</keyword>
<evidence type="ECO:0000256" key="1">
    <source>
        <dbReference type="ARBA" id="ARBA00004123"/>
    </source>
</evidence>
<dbReference type="Gene3D" id="3.30.730.10">
    <property type="entry name" value="AP2/ERF domain"/>
    <property type="match status" value="1"/>
</dbReference>
<evidence type="ECO:0000313" key="9">
    <source>
        <dbReference type="Proteomes" id="UP000316726"/>
    </source>
</evidence>
<keyword evidence="4" id="KW-0804">Transcription</keyword>
<keyword evidence="3" id="KW-0238">DNA-binding</keyword>
<feature type="region of interest" description="Disordered" evidence="6">
    <location>
        <begin position="357"/>
        <end position="376"/>
    </location>
</feature>
<evidence type="ECO:0000256" key="2">
    <source>
        <dbReference type="ARBA" id="ARBA00023015"/>
    </source>
</evidence>
<keyword evidence="5" id="KW-0539">Nucleus</keyword>
<feature type="region of interest" description="Disordered" evidence="6">
    <location>
        <begin position="68"/>
        <end position="98"/>
    </location>
</feature>
<evidence type="ECO:0000259" key="7">
    <source>
        <dbReference type="PROSITE" id="PS51032"/>
    </source>
</evidence>
<feature type="compositionally biased region" description="Polar residues" evidence="6">
    <location>
        <begin position="357"/>
        <end position="367"/>
    </location>
</feature>
<sequence>MAMAMARHGLVEEAKREWSGGHGGKEASTSFRKFLVNTFGIDLLCSGEGVLDVAGGRGQLSFELINRVMPPSPSPSPWREGDGGWDGEGEESRGRRVKSTVVDARTTESLNYKRIVNQHIRLAIKRRMHLDHQRQREAKGDQGEGKGQCKEEVETTVSRVDPSEIKYVLPDHIVEYFEPKLWRRAMGSAAEGGCECSCSGVEDGSREELREKEARDAKLRESWSKSVYSAGPSGVGGAIIRESATTTATSEGKEEKRRKKKEEKRRRKGDTSVRSRFRGVMYDADQNMWCTKIRVKGESKSLGCFEDEKEAALAFDEAMRSMSGRDTLRVNFDLEGRENPKIGSVAEFRAKVKSKQTAATTVGRQPPSSVPADAGGIERSPRFGCWKCGPFDKAGLEQKMLAESDVHQDGFSGWAQHKAFQCPHNPARKGEQLRPREITGEESAKRMRDASLVVGLHPDQATGDIVDFALETGKPFAIVPCCTFSQTFSDRVLKSGERVRYYHQLIQWLVEKDEENIKQAKLDVPGRNIVLYSWGGKKRKAIGS</sequence>
<evidence type="ECO:0000256" key="4">
    <source>
        <dbReference type="ARBA" id="ARBA00023163"/>
    </source>
</evidence>
<dbReference type="GO" id="GO:0003700">
    <property type="term" value="F:DNA-binding transcription factor activity"/>
    <property type="evidence" value="ECO:0007669"/>
    <property type="project" value="InterPro"/>
</dbReference>
<evidence type="ECO:0000256" key="6">
    <source>
        <dbReference type="SAM" id="MobiDB-lite"/>
    </source>
</evidence>
<dbReference type="InterPro" id="IPR001471">
    <property type="entry name" value="AP2/ERF_dom"/>
</dbReference>
<evidence type="ECO:0000256" key="5">
    <source>
        <dbReference type="ARBA" id="ARBA00023242"/>
    </source>
</evidence>